<gene>
    <name evidence="7" type="ORF">C1SCF055_LOCUS37714</name>
</gene>
<evidence type="ECO:0000313" key="9">
    <source>
        <dbReference type="Proteomes" id="UP001152797"/>
    </source>
</evidence>
<dbReference type="EMBL" id="CAMXCT030005556">
    <property type="protein sequence ID" value="CAL4799991.1"/>
    <property type="molecule type" value="Genomic_DNA"/>
</dbReference>
<dbReference type="Proteomes" id="UP001152797">
    <property type="component" value="Unassembled WGS sequence"/>
</dbReference>
<dbReference type="InterPro" id="IPR000571">
    <property type="entry name" value="Znf_CCCH"/>
</dbReference>
<accession>A0A9P1DP99</accession>
<feature type="compositionally biased region" description="Low complexity" evidence="5">
    <location>
        <begin position="1460"/>
        <end position="1473"/>
    </location>
</feature>
<feature type="compositionally biased region" description="Basic and acidic residues" evidence="5">
    <location>
        <begin position="1429"/>
        <end position="1444"/>
    </location>
</feature>
<dbReference type="EMBL" id="CAMXCT020005556">
    <property type="protein sequence ID" value="CAL1166054.1"/>
    <property type="molecule type" value="Genomic_DNA"/>
</dbReference>
<dbReference type="SUPFAM" id="SSF90229">
    <property type="entry name" value="CCCH zinc finger"/>
    <property type="match status" value="1"/>
</dbReference>
<evidence type="ECO:0000256" key="5">
    <source>
        <dbReference type="SAM" id="MobiDB-lite"/>
    </source>
</evidence>
<reference evidence="7" key="1">
    <citation type="submission" date="2022-10" db="EMBL/GenBank/DDBJ databases">
        <authorList>
            <person name="Chen Y."/>
            <person name="Dougan E. K."/>
            <person name="Chan C."/>
            <person name="Rhodes N."/>
            <person name="Thang M."/>
        </authorList>
    </citation>
    <scope>NUCLEOTIDE SEQUENCE</scope>
</reference>
<evidence type="ECO:0000259" key="6">
    <source>
        <dbReference type="PROSITE" id="PS50103"/>
    </source>
</evidence>
<keyword evidence="2 4" id="KW-0863">Zinc-finger</keyword>
<keyword evidence="9" id="KW-1185">Reference proteome</keyword>
<evidence type="ECO:0000313" key="7">
    <source>
        <dbReference type="EMBL" id="CAI4012679.1"/>
    </source>
</evidence>
<keyword evidence="3 4" id="KW-0862">Zinc</keyword>
<proteinExistence type="predicted"/>
<reference evidence="8 9" key="2">
    <citation type="submission" date="2024-05" db="EMBL/GenBank/DDBJ databases">
        <authorList>
            <person name="Chen Y."/>
            <person name="Shah S."/>
            <person name="Dougan E. K."/>
            <person name="Thang M."/>
            <person name="Chan C."/>
        </authorList>
    </citation>
    <scope>NUCLEOTIDE SEQUENCE [LARGE SCALE GENOMIC DNA]</scope>
</reference>
<evidence type="ECO:0000256" key="1">
    <source>
        <dbReference type="ARBA" id="ARBA00022723"/>
    </source>
</evidence>
<dbReference type="EMBL" id="CAMXCT010005556">
    <property type="protein sequence ID" value="CAI4012679.1"/>
    <property type="molecule type" value="Genomic_DNA"/>
</dbReference>
<feature type="domain" description="C3H1-type" evidence="6">
    <location>
        <begin position="1305"/>
        <end position="1333"/>
    </location>
</feature>
<dbReference type="InterPro" id="IPR036855">
    <property type="entry name" value="Znf_CCCH_sf"/>
</dbReference>
<feature type="zinc finger region" description="C3H1-type" evidence="4">
    <location>
        <begin position="1305"/>
        <end position="1333"/>
    </location>
</feature>
<keyword evidence="1 4" id="KW-0479">Metal-binding</keyword>
<evidence type="ECO:0000256" key="2">
    <source>
        <dbReference type="ARBA" id="ARBA00022771"/>
    </source>
</evidence>
<sequence>MEISSYPALSTQPGVDRRCALQSCALRDGPGLSHLAPRYAALGAGFDAGSALLDTPVRFPPHRVKGRFVISMGNPADIAGAATDATGGVATDEFAAGFLRRTRPAVVLLGSPATLKAKLVVKIKDSDDDNRKQFIEDNPPVATSPCKWKGCLTWFSKTEPFSPVLFNPLTGVWTHDEQPVNMWQKQYDYRGSAALVGERPWNAVKGTSVKALQVSDPMYIAAIVNLTLDERLACGRDDRPLRRSAIVVGFALNNLVVRSEQVMELRAPIGWLFDSDCKVKTEATEVYPSPSERPTVISLVNNTPELPVWDWPRTARIISCRGDQHMAYIRVGPGLDRRRVYLFLIELKQNPATTPIANTWSLTIGGESSGAMDGFPVWTFPGVRIEPVLLAWTNKTSPVSMPVAVFFETTNWLFYFEPPLTPLSTLKPILRIVMPAQYEFLVQASDQDMQGERCFMSMQQEGSCRLCGVPFLPHEAWCVREWNRKNAAEIQFLPSKIIEPGNQYSIWVVVTNPHSRDALDAPPETPGPRVSTWLMETFFGEPVPPAVAPFGYWLDYVVAPGYRISGLSELTVETPEARDGGSFVDWVTFTMLGRFPDLLLPGDLIEIKAPPGYQLSYLQPGFQLVVLCYGFRWISTIWPPPLPPDVDPDTVPMHLLPIRPPERPPVPEGVPTWASGNSVLEIAPTELSDDLQWAWDGAWVMRMPINFTAAILNDYANFLALIDGNDSNYSNLSASDYVAPGGVTLMQRIGLPEWAVPAAARSQLLTMGNDTMNASTEYLVLRSHCLDKFAQDGGGNLMNNDFNWSKVPTTAEFQVFYEVKSWIYHNGTAVGKPETFNFTDFVLSKNLTDPSNAGKAQMGADVLWLELQRKAGSTVVTPYPYFCCLCTQESARVSNMTNESAGISTLDEIHLCFRALFQASRSAIDGLDVGAILQEDTAKAVRISAEELFEGRTVLRAELHWQCDRNVRGLAEGCRCLLWTPQRDRNETRCDTLPARARERGSSEIVGFPLGVGGLPDGAESLDPGDAMVVAAYNELLALDQPDLEVLAKAPDVRFQSIDAKLSNALRKVIDNAGDKSMQVKYDMSMKNQLYGRSGDFIKGRELFAMILISFKSPDHTEVLYNAHHLYMFNYYGDDQLEAFYNKWLDIVYNMKHDDLPSNNSLRDTLFRKIEHSKLMAFDINRYKTFDEGHPEKTYVYLTGMIKGYIARGKQERLLKDRECAVKLSLSSNKTTPALEDADKPAAPVKTKKENEAAASSTGDPPKRPKAKAKSEAASVLPTPSPKSHADKNNKKGKGGKGRSSSPVDKKKIFCNYFFNKGGCNKGDKCLYSHSQKVYDAKMKGKKGRSGSRDSSRGKSKGSSSSAGPKKKDIFDKDKDPEEMTLQELIDAQPDHWKKGKAGAEKKKLEKKEADDKAKRLVEEKKKRATKKEKKDSKKDKDEPKSKDDEEPAAFFRGPQTAESNASNGSNSSNSTAGSLTAQLSGLVALMGSILSHEGLQNITPPVCKCGLSPRLLWSPTDVLMAVVWRSKVNLTKEVEDYRLEYEAAVRLRSLDASPLQAPAECDGNKVSFNIKEEDMHPDPQFVNSTVTFRFQLRFTNPRRPPLDYENNWIMLHSRNVQMVDAANADAILSSDAMQSWNVRSKLRYISIERLTEVLRPDDTAEIHFEFVTVNVADQLVIQAVSPVGAEIRHFAESAVGRRLLWQGFTSGISIQDGYRNEVTLRVNFDKNEYVRFRLAGIRIPWTGGQALFTMYTSIVGQRQDEIELCCYEGEPPENPATVFQVPYRLQGLRAVLQSEWDQEAFNFPIASSMKTRLDEQHLVTVTFMVADVIELPPQATQMVMIVRAPVGYSIILSDDLMDVRDSSFLVEDLTATNGEGLRMRSLPFILDLEESNERKIQVGLPGLRRMAMDLEFRILFQAVTPSKHAVRVRDDLWVVEITDDYKLQQQLVSQQKGSLDDFELLSKVNFTVATPRAPPEVVIELEVTLFDLGEKSEYPNRVDVYAPAGYKFLLSCFAPGERERLKKNLVSCRERWTLFNGNYLSGAILMAADNGVLPSDMPMTIKLLASTPPLTPERNYFFVVTKQREGDAGWGMTTEAFPITPMPVTIRYTGVAGAEVPLFMALQIRYPLEWGGHLHIAAPLLYQILCPIDKILLAPDDFRLPNCTHEDPVLNGCFGLPIVGDPDPNPLLPLCDPLHEIILTFELPWWGNLDPEEFPDLPPIAPVALQGGTELLWSITVKVPDSTPKVRSNNVFRVRVMDANKVAVDGNLWLPGEEVRTIPRVQDFKIWFTQPVPASMMTVAIHFSFNKTLPRGEESSPLRVIEIMAPQGIELKVRRPKDVQRLKRDDAVAVTEWNWTDILPRQLWFGLDMSKNVTGTFHYAFPALTPSCLGPD</sequence>
<protein>
    <recommendedName>
        <fullName evidence="6">C3H1-type domain-containing protein</fullName>
    </recommendedName>
</protein>
<evidence type="ECO:0000256" key="4">
    <source>
        <dbReference type="PROSITE-ProRule" id="PRU00723"/>
    </source>
</evidence>
<feature type="compositionally biased region" description="Basic and acidic residues" evidence="5">
    <location>
        <begin position="1389"/>
        <end position="1422"/>
    </location>
</feature>
<organism evidence="7">
    <name type="scientific">Cladocopium goreaui</name>
    <dbReference type="NCBI Taxonomy" id="2562237"/>
    <lineage>
        <taxon>Eukaryota</taxon>
        <taxon>Sar</taxon>
        <taxon>Alveolata</taxon>
        <taxon>Dinophyceae</taxon>
        <taxon>Suessiales</taxon>
        <taxon>Symbiodiniaceae</taxon>
        <taxon>Cladocopium</taxon>
    </lineage>
</organism>
<dbReference type="PROSITE" id="PS50103">
    <property type="entry name" value="ZF_C3H1"/>
    <property type="match status" value="1"/>
</dbReference>
<evidence type="ECO:0000256" key="3">
    <source>
        <dbReference type="ARBA" id="ARBA00022833"/>
    </source>
</evidence>
<dbReference type="GO" id="GO:0008270">
    <property type="term" value="F:zinc ion binding"/>
    <property type="evidence" value="ECO:0007669"/>
    <property type="project" value="UniProtKB-KW"/>
</dbReference>
<name>A0A9P1DP99_9DINO</name>
<evidence type="ECO:0000313" key="8">
    <source>
        <dbReference type="EMBL" id="CAL4799991.1"/>
    </source>
</evidence>
<comment type="caution">
    <text evidence="7">The sequence shown here is derived from an EMBL/GenBank/DDBJ whole genome shotgun (WGS) entry which is preliminary data.</text>
</comment>
<feature type="region of interest" description="Disordered" evidence="5">
    <location>
        <begin position="1232"/>
        <end position="1303"/>
    </location>
</feature>
<dbReference type="OrthoDB" id="472878at2759"/>
<feature type="region of interest" description="Disordered" evidence="5">
    <location>
        <begin position="1335"/>
        <end position="1473"/>
    </location>
</feature>
<feature type="compositionally biased region" description="Basic and acidic residues" evidence="5">
    <location>
        <begin position="1366"/>
        <end position="1378"/>
    </location>
</feature>